<evidence type="ECO:0000256" key="2">
    <source>
        <dbReference type="ARBA" id="ARBA00022692"/>
    </source>
</evidence>
<dbReference type="GO" id="GO:0016020">
    <property type="term" value="C:membrane"/>
    <property type="evidence" value="ECO:0007669"/>
    <property type="project" value="UniProtKB-SubCell"/>
</dbReference>
<evidence type="ECO:0000256" key="4">
    <source>
        <dbReference type="ARBA" id="ARBA00023136"/>
    </source>
</evidence>
<evidence type="ECO:0000256" key="5">
    <source>
        <dbReference type="SAM" id="MobiDB-lite"/>
    </source>
</evidence>
<keyword evidence="9" id="KW-1185">Reference proteome</keyword>
<evidence type="ECO:0000313" key="8">
    <source>
        <dbReference type="Ensembl" id="ENSUAMP00000023330.1"/>
    </source>
</evidence>
<organism evidence="8 9">
    <name type="scientific">Ursus americanus</name>
    <name type="common">American black bear</name>
    <name type="synonym">Euarctos americanus</name>
    <dbReference type="NCBI Taxonomy" id="9643"/>
    <lineage>
        <taxon>Eukaryota</taxon>
        <taxon>Metazoa</taxon>
        <taxon>Chordata</taxon>
        <taxon>Craniata</taxon>
        <taxon>Vertebrata</taxon>
        <taxon>Euteleostomi</taxon>
        <taxon>Mammalia</taxon>
        <taxon>Eutheria</taxon>
        <taxon>Laurasiatheria</taxon>
        <taxon>Carnivora</taxon>
        <taxon>Caniformia</taxon>
        <taxon>Ursidae</taxon>
        <taxon>Ursus</taxon>
    </lineage>
</organism>
<reference evidence="8" key="3">
    <citation type="submission" date="2025-09" db="UniProtKB">
        <authorList>
            <consortium name="Ensembl"/>
        </authorList>
    </citation>
    <scope>IDENTIFICATION</scope>
</reference>
<feature type="compositionally biased region" description="Basic and acidic residues" evidence="5">
    <location>
        <begin position="73"/>
        <end position="91"/>
    </location>
</feature>
<name>A0A452RV64_URSAM</name>
<comment type="subcellular location">
    <subcellularLocation>
        <location evidence="1">Membrane</location>
        <topology evidence="1">Single-pass membrane protein</topology>
    </subcellularLocation>
</comment>
<evidence type="ECO:0000256" key="1">
    <source>
        <dbReference type="ARBA" id="ARBA00004167"/>
    </source>
</evidence>
<dbReference type="Ensembl" id="ENSUAMT00000026063.1">
    <property type="protein sequence ID" value="ENSUAMP00000023330.1"/>
    <property type="gene ID" value="ENSUAMG00000018290.1"/>
</dbReference>
<dbReference type="AlphaFoldDB" id="A0A452RV64"/>
<dbReference type="GeneTree" id="ENSGT00940000160080"/>
<evidence type="ECO:0000256" key="3">
    <source>
        <dbReference type="ARBA" id="ARBA00022989"/>
    </source>
</evidence>
<protein>
    <recommendedName>
        <fullName evidence="7">Neurofascin/L1/NrCAM C-terminal domain-containing protein</fullName>
    </recommendedName>
</protein>
<feature type="region of interest" description="Disordered" evidence="5">
    <location>
        <begin position="73"/>
        <end position="102"/>
    </location>
</feature>
<evidence type="ECO:0000256" key="6">
    <source>
        <dbReference type="SAM" id="Phobius"/>
    </source>
</evidence>
<keyword evidence="2 6" id="KW-0812">Transmembrane</keyword>
<dbReference type="STRING" id="9643.ENSUAMP00000023330"/>
<proteinExistence type="predicted"/>
<feature type="transmembrane region" description="Helical" evidence="6">
    <location>
        <begin position="41"/>
        <end position="62"/>
    </location>
</feature>
<keyword evidence="3 6" id="KW-1133">Transmembrane helix</keyword>
<accession>A0A452RV64</accession>
<reference evidence="8" key="2">
    <citation type="submission" date="2025-08" db="UniProtKB">
        <authorList>
            <consortium name="Ensembl"/>
        </authorList>
    </citation>
    <scope>IDENTIFICATION</scope>
</reference>
<feature type="domain" description="Neurofascin/L1/NrCAM C-terminal" evidence="7">
    <location>
        <begin position="63"/>
        <end position="148"/>
    </location>
</feature>
<reference evidence="9" key="1">
    <citation type="submission" date="2016-06" db="EMBL/GenBank/DDBJ databases">
        <title>De novo assembly and RNA-Seq shows season-dependent expression and editing in black bear kidneys.</title>
        <authorList>
            <person name="Korstanje R."/>
            <person name="Srivastava A."/>
            <person name="Sarsani V.K."/>
            <person name="Sheehan S.M."/>
            <person name="Seger R.L."/>
            <person name="Barter M.E."/>
            <person name="Lindqvist C."/>
            <person name="Brody L.C."/>
            <person name="Mullikin J.C."/>
        </authorList>
    </citation>
    <scope>NUCLEOTIDE SEQUENCE [LARGE SCALE GENOMIC DNA]</scope>
</reference>
<keyword evidence="4 6" id="KW-0472">Membrane</keyword>
<dbReference type="InterPro" id="IPR026966">
    <property type="entry name" value="Neurofascin/L1/NrCAM_C"/>
</dbReference>
<dbReference type="Proteomes" id="UP000291022">
    <property type="component" value="Unassembled WGS sequence"/>
</dbReference>
<evidence type="ECO:0000313" key="9">
    <source>
        <dbReference type="Proteomes" id="UP000291022"/>
    </source>
</evidence>
<dbReference type="Pfam" id="PF13882">
    <property type="entry name" value="Bravo_FIGEY"/>
    <property type="match status" value="1"/>
</dbReference>
<evidence type="ECO:0000259" key="7">
    <source>
        <dbReference type="Pfam" id="PF13882"/>
    </source>
</evidence>
<dbReference type="OMA" id="SLCTTEY"/>
<sequence>MMFHFPKGGIIPKTVSSIQRVTSLCTTEYAGLYDDISTQGWFIGLMCAIALLTLILLTVCFVKRNRGGKYSVKEKEDLHPDPEVQSVKDETFGEYSDSDEKPLKGSLRSLTRDMQTTESADSLVQYGEGDHGLFNEDGSFIGAYVGSKEKGSVESNGSSTRWSCLNTFLTFSVST</sequence>